<dbReference type="GO" id="GO:0003723">
    <property type="term" value="F:RNA binding"/>
    <property type="evidence" value="ECO:0007669"/>
    <property type="project" value="UniProtKB-KW"/>
</dbReference>
<keyword evidence="6" id="KW-0946">Virion</keyword>
<evidence type="ECO:0000256" key="3">
    <source>
        <dbReference type="ARBA" id="ARBA00014389"/>
    </source>
</evidence>
<evidence type="ECO:0000256" key="5">
    <source>
        <dbReference type="ARBA" id="ARBA00022561"/>
    </source>
</evidence>
<keyword evidence="8" id="KW-0543">Viral nucleoprotein</keyword>
<dbReference type="InterPro" id="IPR002517">
    <property type="entry name" value="Tospo_nucleocap"/>
</dbReference>
<dbReference type="KEGG" id="vg:30999740"/>
<comment type="subcellular location">
    <subcellularLocation>
        <location evidence="1">Virion</location>
    </subcellularLocation>
</comment>
<dbReference type="Proteomes" id="UP000201333">
    <property type="component" value="Genome"/>
</dbReference>
<name>A0A1P8SKH5_9VIRU</name>
<dbReference type="GO" id="GO:0019013">
    <property type="term" value="C:viral nucleocapsid"/>
    <property type="evidence" value="ECO:0007669"/>
    <property type="project" value="UniProtKB-KW"/>
</dbReference>
<evidence type="ECO:0000256" key="7">
    <source>
        <dbReference type="ARBA" id="ARBA00022884"/>
    </source>
</evidence>
<proteinExistence type="inferred from homology"/>
<evidence type="ECO:0000313" key="12">
    <source>
        <dbReference type="Proteomes" id="UP000201333"/>
    </source>
</evidence>
<evidence type="ECO:0000256" key="6">
    <source>
        <dbReference type="ARBA" id="ARBA00022844"/>
    </source>
</evidence>
<dbReference type="GO" id="GO:0019029">
    <property type="term" value="C:helical viral capsid"/>
    <property type="evidence" value="ECO:0007669"/>
    <property type="project" value="UniProtKB-KW"/>
</dbReference>
<dbReference type="Pfam" id="PF01533">
    <property type="entry name" value="Tospo_nucleocap"/>
    <property type="match status" value="1"/>
</dbReference>
<dbReference type="PIRSF" id="PIRSF003948">
    <property type="entry name" value="N_TospoV"/>
    <property type="match status" value="1"/>
</dbReference>
<dbReference type="OrthoDB" id="8117at10239"/>
<evidence type="ECO:0000256" key="1">
    <source>
        <dbReference type="ARBA" id="ARBA00004328"/>
    </source>
</evidence>
<evidence type="ECO:0000256" key="10">
    <source>
        <dbReference type="ARBA" id="ARBA00033344"/>
    </source>
</evidence>
<evidence type="ECO:0000256" key="4">
    <source>
        <dbReference type="ARBA" id="ARBA00022497"/>
    </source>
</evidence>
<keyword evidence="5" id="KW-0167">Capsid protein</keyword>
<dbReference type="RefSeq" id="YP_009345142.1">
    <property type="nucleotide sequence ID" value="NC_033772.1"/>
</dbReference>
<dbReference type="SMR" id="A0A1P8SKH5"/>
<organism evidence="11 12">
    <name type="scientific">Pepper chlorotic spot virus</name>
    <dbReference type="NCBI Taxonomy" id="1414655"/>
    <lineage>
        <taxon>Viruses</taxon>
        <taxon>Riboviria</taxon>
        <taxon>Orthornavirae</taxon>
        <taxon>Negarnaviricota</taxon>
        <taxon>Polyploviricotina</taxon>
        <taxon>Bunyaviricetes</taxon>
        <taxon>Elliovirales</taxon>
        <taxon>Tospoviridae</taxon>
        <taxon>Orthotospovirus</taxon>
        <taxon>Orthotospovirus capsicimaculaflavi</taxon>
    </lineage>
</organism>
<dbReference type="GeneID" id="30999740"/>
<dbReference type="EMBL" id="KX247377">
    <property type="protein sequence ID" value="APY22755.1"/>
    <property type="molecule type" value="Genomic_RNA"/>
</dbReference>
<sequence length="281" mass="30981">MSNVRKTLSNEKIKELLAGGAADIEIELDEVTPGFSFSKFYDDNKADIFGKFTFNNGITILKSRKQIFAACKNNQFVFCGKQIAQNSDNADEKTWTFKRTEAVLRVLMAKMVEECTTQKLQQDMYTKLMSLPMVIAYGLNVPPNFDLAATRLMLCVGGPLPLLSSLSPMAPVTFPLAYFQNVKKQSLGIKNFSTYEQLCKVARVCDAAQIEFKGDVEKLFNSATDILKTSSPGTASSISLKKYSDQIAYLEKAFSAKAVVDDFGSNNASTSKPTKRGSISL</sequence>
<evidence type="ECO:0000256" key="8">
    <source>
        <dbReference type="ARBA" id="ARBA00023086"/>
    </source>
</evidence>
<evidence type="ECO:0000256" key="2">
    <source>
        <dbReference type="ARBA" id="ARBA00008119"/>
    </source>
</evidence>
<keyword evidence="12" id="KW-1185">Reference proteome</keyword>
<keyword evidence="9" id="KW-0687">Ribonucleoprotein</keyword>
<dbReference type="GO" id="GO:1990904">
    <property type="term" value="C:ribonucleoprotein complex"/>
    <property type="evidence" value="ECO:0007669"/>
    <property type="project" value="UniProtKB-KW"/>
</dbReference>
<gene>
    <name evidence="11" type="primary">N</name>
</gene>
<reference evidence="12" key="1">
    <citation type="submission" date="2016-05" db="EMBL/GenBank/DDBJ databases">
        <authorList>
            <person name="Zheng K.Y."/>
            <person name="Dong J.H."/>
            <person name="Chen T.C."/>
            <person name="Yeh S.D."/>
            <person name="Zhang Z.K."/>
        </authorList>
    </citation>
    <scope>NUCLEOTIDE SEQUENCE [LARGE SCALE GENOMIC DNA]</scope>
</reference>
<keyword evidence="4" id="KW-1139">Helical capsid protein</keyword>
<keyword evidence="7" id="KW-0694">RNA-binding</keyword>
<comment type="similarity">
    <text evidence="2">Belongs to the tospovirus nucleocapsid protein family.</text>
</comment>
<protein>
    <recommendedName>
        <fullName evidence="3">Nucleoprotein</fullName>
    </recommendedName>
    <alternativeName>
        <fullName evidence="10">Nucleocapsid protein</fullName>
    </alternativeName>
</protein>
<accession>A0A1P8SKH5</accession>
<evidence type="ECO:0000313" key="11">
    <source>
        <dbReference type="EMBL" id="APY22755.1"/>
    </source>
</evidence>
<evidence type="ECO:0000256" key="9">
    <source>
        <dbReference type="ARBA" id="ARBA00023274"/>
    </source>
</evidence>